<evidence type="ECO:0008006" key="3">
    <source>
        <dbReference type="Google" id="ProtNLM"/>
    </source>
</evidence>
<dbReference type="Proteomes" id="UP001239909">
    <property type="component" value="Unassembled WGS sequence"/>
</dbReference>
<dbReference type="InterPro" id="IPR047650">
    <property type="entry name" value="Transpos_IS110"/>
</dbReference>
<evidence type="ECO:0000313" key="2">
    <source>
        <dbReference type="Proteomes" id="UP001239909"/>
    </source>
</evidence>
<reference evidence="1 2" key="1">
    <citation type="submission" date="2023-04" db="EMBL/GenBank/DDBJ databases">
        <title>Marinoamorphus aggregata gen. nov., sp. Nov., isolate from tissue of brittle star Ophioplocus japonicus.</title>
        <authorList>
            <person name="Kawano K."/>
            <person name="Sawayama S."/>
            <person name="Nakagawa S."/>
        </authorList>
    </citation>
    <scope>NUCLEOTIDE SEQUENCE [LARGE SCALE GENOMIC DNA]</scope>
    <source>
        <strain evidence="1 2">NKW23</strain>
    </source>
</reference>
<dbReference type="PANTHER" id="PTHR33055">
    <property type="entry name" value="TRANSPOSASE FOR INSERTION SEQUENCE ELEMENT IS1111A"/>
    <property type="match status" value="1"/>
</dbReference>
<organism evidence="1 2">
    <name type="scientific">Paralimibaculum aggregatum</name>
    <dbReference type="NCBI Taxonomy" id="3036245"/>
    <lineage>
        <taxon>Bacteria</taxon>
        <taxon>Pseudomonadati</taxon>
        <taxon>Pseudomonadota</taxon>
        <taxon>Alphaproteobacteria</taxon>
        <taxon>Rhodobacterales</taxon>
        <taxon>Paracoccaceae</taxon>
        <taxon>Paralimibaculum</taxon>
    </lineage>
</organism>
<keyword evidence="2" id="KW-1185">Reference proteome</keyword>
<sequence>MLKFFAGLSPCLVGMEVCASVHHWARELSAMGHTVRLMPPHYVKPYVKRGKTDAADAEAIAEAVTRPTMRFVGIPPEYGCVRQAIG</sequence>
<name>A0ABQ6LUC6_9RHOB</name>
<gene>
    <name evidence="1" type="ORF">LNKW23_49000</name>
</gene>
<dbReference type="EMBL" id="BSYI01000117">
    <property type="protein sequence ID" value="GMG85671.1"/>
    <property type="molecule type" value="Genomic_DNA"/>
</dbReference>
<comment type="caution">
    <text evidence="1">The sequence shown here is derived from an EMBL/GenBank/DDBJ whole genome shotgun (WGS) entry which is preliminary data.</text>
</comment>
<protein>
    <recommendedName>
        <fullName evidence="3">Transposase</fullName>
    </recommendedName>
</protein>
<evidence type="ECO:0000313" key="1">
    <source>
        <dbReference type="EMBL" id="GMG85671.1"/>
    </source>
</evidence>
<accession>A0ABQ6LUC6</accession>
<proteinExistence type="predicted"/>
<dbReference type="PANTHER" id="PTHR33055:SF3">
    <property type="entry name" value="PUTATIVE TRANSPOSASE FOR IS117-RELATED"/>
    <property type="match status" value="1"/>
</dbReference>